<sequence length="420" mass="46476">MSMDKRNNGCDPTQSTVTEWQSKAEVIKGNPKSFVCKGKEWPQACYHYYSVIENNPKFASLTCHDNADRHDGIATDDWKKQHTLSVFTKSYFPKELINVDVRKGGKSVTTVLCDRDEYPPAYFMPNKPKEQITGQIVRWLPGSENKGAGSIWKEFCEKFDGGEGNGRFHKQDGAGGIKKGDLNMNNVETSVGAIKKKKGTDGSTTTITTLHATYTRAVFSMKFDNNWPLKPNKANNWGLEENPCWPKAVVPEDPGFVLLTDDNWYKTADGAWADIDKARANVKAELYAKKPKKNDEAAQAAMQARIAAADKIKATWKRGLPSLDLEILDDGLGIRNANTSERLDAREYEVIQCETADCENERRGLHADEIAAILPGRSAELVEPVPADAMATSMPQTLVKAFRAETGSGVRADLPKVTAV</sequence>
<name>A0ABR3R5U5_9PLEO</name>
<comment type="caution">
    <text evidence="1">The sequence shown here is derived from an EMBL/GenBank/DDBJ whole genome shotgun (WGS) entry which is preliminary data.</text>
</comment>
<accession>A0ABR3R5U5</accession>
<proteinExistence type="predicted"/>
<reference evidence="1 2" key="1">
    <citation type="submission" date="2024-02" db="EMBL/GenBank/DDBJ databases">
        <title>De novo assembly and annotation of 12 fungi associated with fruit tree decline syndrome in Ontario, Canada.</title>
        <authorList>
            <person name="Sulman M."/>
            <person name="Ellouze W."/>
            <person name="Ilyukhin E."/>
        </authorList>
    </citation>
    <scope>NUCLEOTIDE SEQUENCE [LARGE SCALE GENOMIC DNA]</scope>
    <source>
        <strain evidence="1 2">M42-189</strain>
    </source>
</reference>
<evidence type="ECO:0000313" key="2">
    <source>
        <dbReference type="Proteomes" id="UP001521785"/>
    </source>
</evidence>
<dbReference type="Proteomes" id="UP001521785">
    <property type="component" value="Unassembled WGS sequence"/>
</dbReference>
<dbReference type="EMBL" id="JAKJXO020000010">
    <property type="protein sequence ID" value="KAL1599813.1"/>
    <property type="molecule type" value="Genomic_DNA"/>
</dbReference>
<gene>
    <name evidence="1" type="ORF">SLS60_007618</name>
</gene>
<protein>
    <submittedName>
        <fullName evidence="1">Uncharacterized protein</fullName>
    </submittedName>
</protein>
<evidence type="ECO:0000313" key="1">
    <source>
        <dbReference type="EMBL" id="KAL1599813.1"/>
    </source>
</evidence>
<organism evidence="1 2">
    <name type="scientific">Paraconiothyrium brasiliense</name>
    <dbReference type="NCBI Taxonomy" id="300254"/>
    <lineage>
        <taxon>Eukaryota</taxon>
        <taxon>Fungi</taxon>
        <taxon>Dikarya</taxon>
        <taxon>Ascomycota</taxon>
        <taxon>Pezizomycotina</taxon>
        <taxon>Dothideomycetes</taxon>
        <taxon>Pleosporomycetidae</taxon>
        <taxon>Pleosporales</taxon>
        <taxon>Massarineae</taxon>
        <taxon>Didymosphaeriaceae</taxon>
        <taxon>Paraconiothyrium</taxon>
    </lineage>
</organism>
<keyword evidence="2" id="KW-1185">Reference proteome</keyword>